<feature type="domain" description="Glycosyltransferase subfamily 4-like N-terminal" evidence="2">
    <location>
        <begin position="22"/>
        <end position="205"/>
    </location>
</feature>
<dbReference type="PANTHER" id="PTHR45947:SF3">
    <property type="entry name" value="SULFOQUINOVOSYL TRANSFERASE SQD2"/>
    <property type="match status" value="1"/>
</dbReference>
<dbReference type="SUPFAM" id="SSF53756">
    <property type="entry name" value="UDP-Glycosyltransferase/glycogen phosphorylase"/>
    <property type="match status" value="1"/>
</dbReference>
<proteinExistence type="predicted"/>
<dbReference type="GO" id="GO:0016757">
    <property type="term" value="F:glycosyltransferase activity"/>
    <property type="evidence" value="ECO:0007669"/>
    <property type="project" value="InterPro"/>
</dbReference>
<dbReference type="Pfam" id="PF00534">
    <property type="entry name" value="Glycos_transf_1"/>
    <property type="match status" value="1"/>
</dbReference>
<protein>
    <submittedName>
        <fullName evidence="3">Glycosyltransferase family 1 protein</fullName>
    </submittedName>
</protein>
<feature type="domain" description="Glycosyl transferase family 1" evidence="1">
    <location>
        <begin position="224"/>
        <end position="397"/>
    </location>
</feature>
<dbReference type="CDD" id="cd03801">
    <property type="entry name" value="GT4_PimA-like"/>
    <property type="match status" value="1"/>
</dbReference>
<reference evidence="3" key="1">
    <citation type="journal article" date="2020" name="mSystems">
        <title>Genome- and Community-Level Interaction Insights into Carbon Utilization and Element Cycling Functions of Hydrothermarchaeota in Hydrothermal Sediment.</title>
        <authorList>
            <person name="Zhou Z."/>
            <person name="Liu Y."/>
            <person name="Xu W."/>
            <person name="Pan J."/>
            <person name="Luo Z.H."/>
            <person name="Li M."/>
        </authorList>
    </citation>
    <scope>NUCLEOTIDE SEQUENCE [LARGE SCALE GENOMIC DNA]</scope>
    <source>
        <strain evidence="3">SpSt-1042</strain>
    </source>
</reference>
<accession>A0A7C5YQX8</accession>
<dbReference type="Gene3D" id="3.40.50.2000">
    <property type="entry name" value="Glycogen Phosphorylase B"/>
    <property type="match status" value="2"/>
</dbReference>
<dbReference type="InterPro" id="IPR001296">
    <property type="entry name" value="Glyco_trans_1"/>
</dbReference>
<sequence>MKILLITPGRLPIPANLGGAIEDYILSLGRELVSLGVDITILDISRSFSDRSPKIEVLQGIKIVRIPKYAVIPVNLKSNNVLMRSKRLLDEFIWGISVKRFIEARLRTGRLPWDIVHFNSPIPLIVNSKLLTKNGIKVVYTEHTYFASKRAGTFFFRKILEPKIMKSVLSSSSAIIALSSKTASALATFGISNDKIHVIALGIDKQYLCTLDTEMSKSFELPSGSNATSFIITFLGRIHPQKGIETLLEAAKMLKEHGVTDFVILIGGPLSGDFSVNKDIPSLYALKLMKYIKKERLKHHVVFLGHLTQEQKMALLNTSSVFVLPSYYETFGLVALEAMASGVPVIGSKVGALCDIIRNGYNGYLFKPGSSEELFSILLSLYRNKGHLKELGKNARETARKYLWSNIAKRTYELYKKLS</sequence>
<dbReference type="InterPro" id="IPR028098">
    <property type="entry name" value="Glyco_trans_4-like_N"/>
</dbReference>
<dbReference type="EMBL" id="DRVY01000016">
    <property type="protein sequence ID" value="HHR91993.1"/>
    <property type="molecule type" value="Genomic_DNA"/>
</dbReference>
<dbReference type="Pfam" id="PF13439">
    <property type="entry name" value="Glyco_transf_4"/>
    <property type="match status" value="1"/>
</dbReference>
<organism evidence="3">
    <name type="scientific">candidate division CPR3 bacterium</name>
    <dbReference type="NCBI Taxonomy" id="2268181"/>
    <lineage>
        <taxon>Bacteria</taxon>
        <taxon>Bacteria division CPR3</taxon>
    </lineage>
</organism>
<gene>
    <name evidence="3" type="ORF">ENL96_00570</name>
</gene>
<dbReference type="AlphaFoldDB" id="A0A7C5YQX8"/>
<dbReference type="InterPro" id="IPR050194">
    <property type="entry name" value="Glycosyltransferase_grp1"/>
</dbReference>
<evidence type="ECO:0000259" key="1">
    <source>
        <dbReference type="Pfam" id="PF00534"/>
    </source>
</evidence>
<dbReference type="PANTHER" id="PTHR45947">
    <property type="entry name" value="SULFOQUINOVOSYL TRANSFERASE SQD2"/>
    <property type="match status" value="1"/>
</dbReference>
<name>A0A7C5YQX8_UNCC3</name>
<comment type="caution">
    <text evidence="3">The sequence shown here is derived from an EMBL/GenBank/DDBJ whole genome shotgun (WGS) entry which is preliminary data.</text>
</comment>
<evidence type="ECO:0000313" key="3">
    <source>
        <dbReference type="EMBL" id="HHR91993.1"/>
    </source>
</evidence>
<keyword evidence="3" id="KW-0808">Transferase</keyword>
<evidence type="ECO:0000259" key="2">
    <source>
        <dbReference type="Pfam" id="PF13439"/>
    </source>
</evidence>